<dbReference type="Gene3D" id="1.10.8.1220">
    <property type="match status" value="1"/>
</dbReference>
<dbReference type="Pfam" id="PF12777">
    <property type="entry name" value="MT"/>
    <property type="match status" value="1"/>
</dbReference>
<dbReference type="InterPro" id="IPR035706">
    <property type="entry name" value="AAA_9"/>
</dbReference>
<evidence type="ECO:0000259" key="18">
    <source>
        <dbReference type="Pfam" id="PF18198"/>
    </source>
</evidence>
<dbReference type="EMBL" id="JALJOU010000005">
    <property type="protein sequence ID" value="KAK9843736.1"/>
    <property type="molecule type" value="Genomic_DNA"/>
</dbReference>
<keyword evidence="11" id="KW-0969">Cilium</keyword>
<dbReference type="Pfam" id="PF18198">
    <property type="entry name" value="AAA_lid_11"/>
    <property type="match status" value="1"/>
</dbReference>
<dbReference type="Gene3D" id="1.20.1270.280">
    <property type="match status" value="1"/>
</dbReference>
<evidence type="ECO:0000313" key="20">
    <source>
        <dbReference type="EMBL" id="KAK9843736.1"/>
    </source>
</evidence>
<dbReference type="FunFam" id="3.40.50.300:FF:000049">
    <property type="entry name" value="Dynein, axonemal, heavy chain 5"/>
    <property type="match status" value="1"/>
</dbReference>
<evidence type="ECO:0000256" key="9">
    <source>
        <dbReference type="ARBA" id="ARBA00023017"/>
    </source>
</evidence>
<dbReference type="Gene3D" id="3.10.490.20">
    <property type="match status" value="1"/>
</dbReference>
<keyword evidence="5" id="KW-0547">Nucleotide-binding</keyword>
<comment type="subcellular location">
    <subcellularLocation>
        <location evidence="1">Cytoplasm</location>
        <location evidence="1">Cytoskeleton</location>
        <location evidence="1">Flagellum axoneme</location>
    </subcellularLocation>
</comment>
<dbReference type="GO" id="GO:0030030">
    <property type="term" value="P:cell projection organization"/>
    <property type="evidence" value="ECO:0007669"/>
    <property type="project" value="UniProtKB-KW"/>
</dbReference>
<proteinExistence type="predicted"/>
<evidence type="ECO:0000256" key="8">
    <source>
        <dbReference type="ARBA" id="ARBA00022846"/>
    </source>
</evidence>
<dbReference type="GO" id="GO:0007018">
    <property type="term" value="P:microtubule-based movement"/>
    <property type="evidence" value="ECO:0007669"/>
    <property type="project" value="InterPro"/>
</dbReference>
<evidence type="ECO:0000256" key="3">
    <source>
        <dbReference type="ARBA" id="ARBA00022701"/>
    </source>
</evidence>
<evidence type="ECO:0000256" key="7">
    <source>
        <dbReference type="ARBA" id="ARBA00022840"/>
    </source>
</evidence>
<feature type="domain" description="Dynein heavy chain ATP-binding dynein motor region" evidence="17">
    <location>
        <begin position="101"/>
        <end position="304"/>
    </location>
</feature>
<keyword evidence="21" id="KW-1185">Reference proteome</keyword>
<evidence type="ECO:0000256" key="4">
    <source>
        <dbReference type="ARBA" id="ARBA00022737"/>
    </source>
</evidence>
<dbReference type="PANTHER" id="PTHR22878">
    <property type="entry name" value="DYNEIN HEAVY CHAIN 6, AXONEMAL-LIKE-RELATED"/>
    <property type="match status" value="1"/>
</dbReference>
<keyword evidence="2" id="KW-0963">Cytoplasm</keyword>
<dbReference type="Gene3D" id="3.40.50.300">
    <property type="entry name" value="P-loop containing nucleotide triphosphate hydrolases"/>
    <property type="match status" value="1"/>
</dbReference>
<evidence type="ECO:0000313" key="21">
    <source>
        <dbReference type="Proteomes" id="UP001445335"/>
    </source>
</evidence>
<dbReference type="GO" id="GO:0005524">
    <property type="term" value="F:ATP binding"/>
    <property type="evidence" value="ECO:0007669"/>
    <property type="project" value="UniProtKB-KW"/>
</dbReference>
<dbReference type="FunFam" id="1.10.8.720:FF:000002">
    <property type="entry name" value="Dynein heavy chain 9, axonemal"/>
    <property type="match status" value="1"/>
</dbReference>
<dbReference type="GO" id="GO:0008569">
    <property type="term" value="F:minus-end-directed microtubule motor activity"/>
    <property type="evidence" value="ECO:0007669"/>
    <property type="project" value="InterPro"/>
</dbReference>
<dbReference type="InterPro" id="IPR026983">
    <property type="entry name" value="DHC"/>
</dbReference>
<evidence type="ECO:0000256" key="1">
    <source>
        <dbReference type="ARBA" id="ARBA00004611"/>
    </source>
</evidence>
<organism evidence="20 21">
    <name type="scientific">Elliptochloris bilobata</name>
    <dbReference type="NCBI Taxonomy" id="381761"/>
    <lineage>
        <taxon>Eukaryota</taxon>
        <taxon>Viridiplantae</taxon>
        <taxon>Chlorophyta</taxon>
        <taxon>core chlorophytes</taxon>
        <taxon>Trebouxiophyceae</taxon>
        <taxon>Trebouxiophyceae incertae sedis</taxon>
        <taxon>Elliptochloris clade</taxon>
        <taxon>Elliptochloris</taxon>
    </lineage>
</organism>
<feature type="domain" description="Dynein heavy chain coiled coil stalk" evidence="16">
    <location>
        <begin position="3"/>
        <end position="75"/>
    </location>
</feature>
<accession>A0AAW1SCA1</accession>
<feature type="domain" description="Dynein heavy chain C-terminal" evidence="19">
    <location>
        <begin position="746"/>
        <end position="1043"/>
    </location>
</feature>
<gene>
    <name evidence="20" type="ORF">WJX81_004252</name>
</gene>
<dbReference type="GO" id="GO:0051959">
    <property type="term" value="F:dynein light intermediate chain binding"/>
    <property type="evidence" value="ECO:0007669"/>
    <property type="project" value="InterPro"/>
</dbReference>
<dbReference type="InterPro" id="IPR027417">
    <property type="entry name" value="P-loop_NTPase"/>
</dbReference>
<keyword evidence="3" id="KW-0493">Microtubule</keyword>
<keyword evidence="13" id="KW-0206">Cytoskeleton</keyword>
<keyword evidence="12" id="KW-0505">Motor protein</keyword>
<dbReference type="PANTHER" id="PTHR22878:SF69">
    <property type="entry name" value="DYNEIN HEAVY CHAIN"/>
    <property type="match status" value="1"/>
</dbReference>
<dbReference type="GO" id="GO:0030286">
    <property type="term" value="C:dynein complex"/>
    <property type="evidence" value="ECO:0007669"/>
    <property type="project" value="UniProtKB-KW"/>
</dbReference>
<evidence type="ECO:0000259" key="19">
    <source>
        <dbReference type="Pfam" id="PF18199"/>
    </source>
</evidence>
<keyword evidence="8" id="KW-0282">Flagellum</keyword>
<dbReference type="AlphaFoldDB" id="A0AAW1SCA1"/>
<keyword evidence="14" id="KW-0966">Cell projection</keyword>
<keyword evidence="4" id="KW-0677">Repeat</keyword>
<dbReference type="Gene3D" id="1.10.8.720">
    <property type="entry name" value="Region D6 of dynein motor"/>
    <property type="match status" value="1"/>
</dbReference>
<protein>
    <submittedName>
        <fullName evidence="20">Uncharacterized protein</fullName>
    </submittedName>
</protein>
<dbReference type="GO" id="GO:0045505">
    <property type="term" value="F:dynein intermediate chain binding"/>
    <property type="evidence" value="ECO:0007669"/>
    <property type="project" value="InterPro"/>
</dbReference>
<dbReference type="Pfam" id="PF03028">
    <property type="entry name" value="Dynein_heavy"/>
    <property type="match status" value="1"/>
</dbReference>
<evidence type="ECO:0000256" key="10">
    <source>
        <dbReference type="ARBA" id="ARBA00023054"/>
    </source>
</evidence>
<dbReference type="InterPro" id="IPR041228">
    <property type="entry name" value="Dynein_C"/>
</dbReference>
<evidence type="ECO:0000256" key="11">
    <source>
        <dbReference type="ARBA" id="ARBA00023069"/>
    </source>
</evidence>
<feature type="domain" description="Dynein heavy chain region D6 P-loop" evidence="15">
    <location>
        <begin position="512"/>
        <end position="574"/>
    </location>
</feature>
<keyword evidence="7" id="KW-0067">ATP-binding</keyword>
<dbReference type="InterPro" id="IPR024743">
    <property type="entry name" value="Dynein_HC_stalk"/>
</dbReference>
<evidence type="ECO:0000256" key="6">
    <source>
        <dbReference type="ARBA" id="ARBA00022794"/>
    </source>
</evidence>
<dbReference type="Gene3D" id="1.20.920.20">
    <property type="match status" value="1"/>
</dbReference>
<keyword evidence="9" id="KW-0243">Dynein</keyword>
<dbReference type="InterPro" id="IPR043160">
    <property type="entry name" value="Dynein_C_barrel"/>
</dbReference>
<evidence type="ECO:0000259" key="15">
    <source>
        <dbReference type="Pfam" id="PF03028"/>
    </source>
</evidence>
<evidence type="ECO:0000256" key="5">
    <source>
        <dbReference type="ARBA" id="ARBA00022741"/>
    </source>
</evidence>
<keyword evidence="10" id="KW-0175">Coiled coil</keyword>
<name>A0AAW1SCA1_9CHLO</name>
<evidence type="ECO:0000256" key="2">
    <source>
        <dbReference type="ARBA" id="ARBA00022490"/>
    </source>
</evidence>
<evidence type="ECO:0000259" key="16">
    <source>
        <dbReference type="Pfam" id="PF12777"/>
    </source>
</evidence>
<keyword evidence="6" id="KW-0970">Cilium biogenesis/degradation</keyword>
<feature type="domain" description="Dynein heavy chain AAA lid" evidence="18">
    <location>
        <begin position="595"/>
        <end position="739"/>
    </location>
</feature>
<comment type="caution">
    <text evidence="20">The sequence shown here is derived from an EMBL/GenBank/DDBJ whole genome shotgun (WGS) entry which is preliminary data.</text>
</comment>
<evidence type="ECO:0000256" key="13">
    <source>
        <dbReference type="ARBA" id="ARBA00023212"/>
    </source>
</evidence>
<dbReference type="Proteomes" id="UP001445335">
    <property type="component" value="Unassembled WGS sequence"/>
</dbReference>
<dbReference type="GO" id="GO:0005874">
    <property type="term" value="C:microtubule"/>
    <property type="evidence" value="ECO:0007669"/>
    <property type="project" value="UniProtKB-KW"/>
</dbReference>
<dbReference type="Pfam" id="PF18199">
    <property type="entry name" value="Dynein_C"/>
    <property type="match status" value="1"/>
</dbReference>
<reference evidence="20 21" key="1">
    <citation type="journal article" date="2024" name="Nat. Commun.">
        <title>Phylogenomics reveals the evolutionary origins of lichenization in chlorophyte algae.</title>
        <authorList>
            <person name="Puginier C."/>
            <person name="Libourel C."/>
            <person name="Otte J."/>
            <person name="Skaloud P."/>
            <person name="Haon M."/>
            <person name="Grisel S."/>
            <person name="Petersen M."/>
            <person name="Berrin J.G."/>
            <person name="Delaux P.M."/>
            <person name="Dal Grande F."/>
            <person name="Keller J."/>
        </authorList>
    </citation>
    <scope>NUCLEOTIDE SEQUENCE [LARGE SCALE GENOMIC DNA]</scope>
    <source>
        <strain evidence="20 21">SAG 245.80</strain>
    </source>
</reference>
<dbReference type="InterPro" id="IPR042219">
    <property type="entry name" value="AAA_lid_11_sf"/>
</dbReference>
<evidence type="ECO:0000256" key="12">
    <source>
        <dbReference type="ARBA" id="ARBA00023175"/>
    </source>
</evidence>
<dbReference type="InterPro" id="IPR004273">
    <property type="entry name" value="Dynein_heavy_D6_P-loop"/>
</dbReference>
<sequence length="1046" mass="115946">MAQAERTANKAKLADRLINGLAGEFQRWTETIKQMTIAEGKLVGDTLLAAAFVSYAGPFSIPFRRALVQEKWLPDLLERAIPLSAKVTPLDILTDDAAKARWAQEGLQTDALSVENGAIMTAASRWSLLIDPQLQGIQWIIRREQPNGLVIMQQSQPRYIEQVVSCIEAGQPLLLENLPEDIDAVLDPVIGKVVTKRGRATILKLGEAEVEYSPNFRLYLATKLANPHYRPEVAAQTTLVNFCVTEEGLEEQLLAAVVDHERADLQEAAAALVSQLGQHLQGDILEDIALIGNLEETKRTALEIANKVVLAKETGISLSKAREVYRPVAARCALLYFLIDSLNALDRVYHFSMANFVLALKKGMDAAPIVQEEAAPASGMPEAQDADGEGKEAVLQHRGLFERHKLIVASQLCIAVLKRAGQLSQAKFDFLLRGPQREGDMDEYGSLPDDLAGSAKRWQEWMELERPEEDVLPGDWKRMPEFDRLLLFRALRPDRLTAAMARFVAGDSAAGIPMLMFLSPGVDVAASVEALGRKLGFTADGGKYGAVSLGQGQEPIAMAQLTQARAAGGWANLRRAYGQFNEELMEGCARQAELRAIMFALSYFHAALLERKKFGVGNLPGATSGIGWNMNYPFNTGDLLCCGQCAANYLDNNVRVPWDDLRYIFGEIMYGGHIVEDWDRRLASAYLQKYFSEGLLDSFEMFPGFPVPPSAATHKQTLEYIEDAMPPETPTAFGLHANAEVGFKRREAERFCAALQGLQPRQLGGEAGLSPEERAKQVLDDVVEHLPEVFDLEAIRARVDEPSPYAMVAIQARLALEAERMNVLLAAMRRGLAELDLGLKGDLTMTEPMERLMTALASNSVPSSWMLLAYPSLRPLSSWLVNLLARVAQLAEWTADLVVPKSVWLSGLFNPQSFLTAVMQTTARRNDWPLDKTVIVTEVTKKLPEQIDVPSRDGTYVHGLTLEGARWDDKAGLLEDSRPKELFCPMPVMLIRAVTVDKAELKDTYQCPVYVTEQRFRQEIFTAQLKTKLNWVKWTLLGVCLFLDVV</sequence>
<evidence type="ECO:0000256" key="14">
    <source>
        <dbReference type="ARBA" id="ARBA00023273"/>
    </source>
</evidence>
<dbReference type="InterPro" id="IPR041658">
    <property type="entry name" value="AAA_lid_11"/>
</dbReference>
<dbReference type="FunFam" id="3.10.490.20:FF:000009">
    <property type="entry name" value="Dynein heavy chain 4"/>
    <property type="match status" value="1"/>
</dbReference>
<evidence type="ECO:0000259" key="17">
    <source>
        <dbReference type="Pfam" id="PF12781"/>
    </source>
</evidence>
<dbReference type="Pfam" id="PF12781">
    <property type="entry name" value="AAA_9"/>
    <property type="match status" value="1"/>
</dbReference>